<dbReference type="InterPro" id="IPR000209">
    <property type="entry name" value="Peptidase_S8/S53_dom"/>
</dbReference>
<evidence type="ECO:0000256" key="2">
    <source>
        <dbReference type="ARBA" id="ARBA00022670"/>
    </source>
</evidence>
<comment type="caution">
    <text evidence="5">Lacks conserved residue(s) required for the propagation of feature annotation.</text>
</comment>
<reference evidence="8" key="1">
    <citation type="journal article" date="2019" name="Int. J. Syst. Evol. Microbiol.">
        <title>The Global Catalogue of Microorganisms (GCM) 10K type strain sequencing project: providing services to taxonomists for standard genome sequencing and annotation.</title>
        <authorList>
            <consortium name="The Broad Institute Genomics Platform"/>
            <consortium name="The Broad Institute Genome Sequencing Center for Infectious Disease"/>
            <person name="Wu L."/>
            <person name="Ma J."/>
        </authorList>
    </citation>
    <scope>NUCLEOTIDE SEQUENCE [LARGE SCALE GENOMIC DNA]</scope>
    <source>
        <strain evidence="8">JCM 17326</strain>
    </source>
</reference>
<name>A0ABP7A0F9_9ACTN</name>
<keyword evidence="8" id="KW-1185">Reference proteome</keyword>
<dbReference type="InterPro" id="IPR023828">
    <property type="entry name" value="Peptidase_S8_Ser-AS"/>
</dbReference>
<organism evidence="7 8">
    <name type="scientific">Nonomuraea rosea</name>
    <dbReference type="NCBI Taxonomy" id="638574"/>
    <lineage>
        <taxon>Bacteria</taxon>
        <taxon>Bacillati</taxon>
        <taxon>Actinomycetota</taxon>
        <taxon>Actinomycetes</taxon>
        <taxon>Streptosporangiales</taxon>
        <taxon>Streptosporangiaceae</taxon>
        <taxon>Nonomuraea</taxon>
    </lineage>
</organism>
<keyword evidence="2" id="KW-0645">Protease</keyword>
<evidence type="ECO:0000313" key="7">
    <source>
        <dbReference type="EMBL" id="GAA3622216.1"/>
    </source>
</evidence>
<dbReference type="InterPro" id="IPR015500">
    <property type="entry name" value="Peptidase_S8_subtilisin-rel"/>
</dbReference>
<dbReference type="SUPFAM" id="SSF52743">
    <property type="entry name" value="Subtilisin-like"/>
    <property type="match status" value="1"/>
</dbReference>
<dbReference type="CDD" id="cd04077">
    <property type="entry name" value="Peptidases_S8_PCSK9_ProteinaseK_like"/>
    <property type="match status" value="1"/>
</dbReference>
<comment type="similarity">
    <text evidence="1 5">Belongs to the peptidase S8 family.</text>
</comment>
<protein>
    <recommendedName>
        <fullName evidence="6">Peptidase S8/S53 domain-containing protein</fullName>
    </recommendedName>
</protein>
<evidence type="ECO:0000256" key="5">
    <source>
        <dbReference type="PROSITE-ProRule" id="PRU01240"/>
    </source>
</evidence>
<dbReference type="PANTHER" id="PTHR43806:SF11">
    <property type="entry name" value="CEREVISIN-RELATED"/>
    <property type="match status" value="1"/>
</dbReference>
<evidence type="ECO:0000256" key="1">
    <source>
        <dbReference type="ARBA" id="ARBA00011073"/>
    </source>
</evidence>
<evidence type="ECO:0000313" key="8">
    <source>
        <dbReference type="Proteomes" id="UP001500630"/>
    </source>
</evidence>
<dbReference type="EMBL" id="BAABDQ010000066">
    <property type="protein sequence ID" value="GAA3622216.1"/>
    <property type="molecule type" value="Genomic_DNA"/>
</dbReference>
<dbReference type="PANTHER" id="PTHR43806">
    <property type="entry name" value="PEPTIDASE S8"/>
    <property type="match status" value="1"/>
</dbReference>
<sequence length="443" mass="45723">MAHPAVGAISRGPAWLSAATAKGANGASRATWGTNTIDTTNDDCNGHGTHVAGIAAGKTVGLARYKKLVAVKVLACDGYGSTTSIIKGLEWAVKDAPASGGQTVKTVINMSLGGPVDTAVDQAVQTAVEAGYTVVVSAGNDEQDACNSSPARAPGSFTVAATTPGDGKMPWSNYGPCVDLFAPGEDILSADYQNDGKFKLSSGTSMAAPFVAAAAILLEFGAGQVATPAAVREALIANSTKNKLDGIKTGSPNRLLYAGRKSRPSCTPPSATVTQAGAPYAPLNEKWYNLAHENRAWTGADGTYSISSIPGTGRLWIFSDTFLAPVNSDDTRPETAPFINNSIVQDTSAGAVTHTGGTAQSPSSIMPGTQTYWFWGGAPSHSKNGGDDQLQVVYQEYTRFGTACGTGDGPGTSWPPSTPMTWVIPSTCRCCPRPRAWPGARPS</sequence>
<dbReference type="Pfam" id="PF00082">
    <property type="entry name" value="Peptidase_S8"/>
    <property type="match status" value="1"/>
</dbReference>
<proteinExistence type="inferred from homology"/>
<dbReference type="PROSITE" id="PS51892">
    <property type="entry name" value="SUBTILASE"/>
    <property type="match status" value="1"/>
</dbReference>
<dbReference type="InterPro" id="IPR036852">
    <property type="entry name" value="Peptidase_S8/S53_dom_sf"/>
</dbReference>
<evidence type="ECO:0000256" key="4">
    <source>
        <dbReference type="ARBA" id="ARBA00022825"/>
    </source>
</evidence>
<dbReference type="Proteomes" id="UP001500630">
    <property type="component" value="Unassembled WGS sequence"/>
</dbReference>
<keyword evidence="4" id="KW-0720">Serine protease</keyword>
<dbReference type="PROSITE" id="PS00138">
    <property type="entry name" value="SUBTILASE_SER"/>
    <property type="match status" value="1"/>
</dbReference>
<feature type="domain" description="Peptidase S8/S53" evidence="6">
    <location>
        <begin position="24"/>
        <end position="245"/>
    </location>
</feature>
<evidence type="ECO:0000259" key="6">
    <source>
        <dbReference type="Pfam" id="PF00082"/>
    </source>
</evidence>
<dbReference type="RefSeq" id="WP_345579546.1">
    <property type="nucleotide sequence ID" value="NZ_BAABDQ010000066.1"/>
</dbReference>
<evidence type="ECO:0000256" key="3">
    <source>
        <dbReference type="ARBA" id="ARBA00022801"/>
    </source>
</evidence>
<dbReference type="Gene3D" id="3.40.50.200">
    <property type="entry name" value="Peptidase S8/S53 domain"/>
    <property type="match status" value="1"/>
</dbReference>
<dbReference type="InterPro" id="IPR034193">
    <property type="entry name" value="PCSK9_ProteinaseK-like"/>
</dbReference>
<dbReference type="InterPro" id="IPR022398">
    <property type="entry name" value="Peptidase_S8_His-AS"/>
</dbReference>
<keyword evidence="3" id="KW-0378">Hydrolase</keyword>
<gene>
    <name evidence="7" type="ORF">GCM10022419_129860</name>
</gene>
<accession>A0ABP7A0F9</accession>
<comment type="caution">
    <text evidence="7">The sequence shown here is derived from an EMBL/GenBank/DDBJ whole genome shotgun (WGS) entry which is preliminary data.</text>
</comment>
<dbReference type="InterPro" id="IPR050131">
    <property type="entry name" value="Peptidase_S8_subtilisin-like"/>
</dbReference>
<dbReference type="PRINTS" id="PR00723">
    <property type="entry name" value="SUBTILISIN"/>
</dbReference>
<dbReference type="PROSITE" id="PS00137">
    <property type="entry name" value="SUBTILASE_HIS"/>
    <property type="match status" value="1"/>
</dbReference>